<dbReference type="Pfam" id="PF17045">
    <property type="entry name" value="CEP63"/>
    <property type="match status" value="1"/>
</dbReference>
<evidence type="ECO:0000256" key="4">
    <source>
        <dbReference type="ARBA" id="ARBA00023054"/>
    </source>
</evidence>
<dbReference type="Pfam" id="PF25771">
    <property type="entry name" value="CC_CEP152-bind"/>
    <property type="match status" value="1"/>
</dbReference>
<evidence type="ECO:0000256" key="5">
    <source>
        <dbReference type="SAM" id="Coils"/>
    </source>
</evidence>
<evidence type="ECO:0000256" key="2">
    <source>
        <dbReference type="ARBA" id="ARBA00007181"/>
    </source>
</evidence>
<feature type="domain" description="CEP63/Deup1 CEP152 binding coiled coil" evidence="8">
    <location>
        <begin position="827"/>
        <end position="862"/>
    </location>
</feature>
<comment type="subcellular location">
    <subcellularLocation>
        <location evidence="1">Cytoplasm</location>
    </subcellularLocation>
</comment>
<feature type="coiled-coil region" evidence="5">
    <location>
        <begin position="720"/>
        <end position="754"/>
    </location>
</feature>
<dbReference type="GO" id="GO:0098535">
    <property type="term" value="P:de novo centriole assembly involved in multi-ciliated epithelial cell differentiation"/>
    <property type="evidence" value="ECO:0007669"/>
    <property type="project" value="TreeGrafter"/>
</dbReference>
<dbReference type="InParanoid" id="K1RA94"/>
<dbReference type="AlphaFoldDB" id="K1RA94"/>
<keyword evidence="4 5" id="KW-0175">Coiled coil</keyword>
<feature type="coiled-coil region" evidence="5">
    <location>
        <begin position="457"/>
        <end position="689"/>
    </location>
</feature>
<feature type="compositionally biased region" description="Basic and acidic residues" evidence="6">
    <location>
        <begin position="698"/>
        <end position="713"/>
    </location>
</feature>
<sequence>MTDEYFKVRNNERAIDLVHKLTIWTDLCEERQVFLVLIFKHQQHCYNFHFDLRHAHKNYDCRKNPETFQFLFVNEVYTKRRGNLNSTHLFLSATLLLYEYRELIKGLLVDSDHLPNDPRMDRITGLWVDLQKDNRLPKGVLTASCEAELQELMKQIDIMMATKKKDWEHQIQSLQSKVELRDKESLLQKSTIDQKHKEIGHLRLQVETMEKSHRELVTCYEQQLTNLKSEVQKVKRDYERLSKKHVKQIKEHQREKDKSHTDLHESSSEIGRLNNKLLEYRQKAKDWELQRRTFQKQIEALDSQKKALSEKCEFIQSQSQTYQSQLDRRKQMLDSTELSLKNQISQLEGQLERTNDTLTSQETKVEKLKSSLDDAMSAHKKAMDDNEKLLNDLKKANNTIRKYEEEKGELETELNAKEDLLRALDEDKSIHSESMTKMEQTLAEKDEIIKSLSDIRHKEESDQIRLMRESMEDAREESRMCRKNEKELKEELSSLKSHLQRAVEDCERLSDQLEQKKNELSKLENGELKRVKAEVNKLRELQLSQKDSYESEVQGLKVEISRLTKDLHDRTKTMSDLSEESGQMEAQLRNDMEAQERRQAELQVANAQIEALRLENRHLRQTILQQAKNDSDQDKIQEHLKAVQNAYTTTITKLEQENRQLRDDLSCLREEMNEMEEKFEEQLRLALRDSEMSAQNMKSKDDRRLQRAGEESQRKFHALQERLDSTVQRYEEEISYLRSQKARLEEQLDMERNSNYSQPVNGMDHYDVEIGGTRANGDGEVHHEADNSFETVLSSQAMSISESVNDYGIHEEYNNVEDSHSRNSVSERFLAAENQRARELERLIDSHIEQLKIGTEATLRKYNVKR</sequence>
<dbReference type="HOGENOM" id="CLU_392445_0_0_1"/>
<evidence type="ECO:0000256" key="3">
    <source>
        <dbReference type="ARBA" id="ARBA00022490"/>
    </source>
</evidence>
<protein>
    <submittedName>
        <fullName evidence="9">Centrosomal protein of 63 kDa</fullName>
    </submittedName>
</protein>
<evidence type="ECO:0000256" key="6">
    <source>
        <dbReference type="SAM" id="MobiDB-lite"/>
    </source>
</evidence>
<proteinExistence type="inferred from homology"/>
<dbReference type="InterPro" id="IPR057656">
    <property type="entry name" value="CEP63/Deup1_CC"/>
</dbReference>
<evidence type="ECO:0000256" key="1">
    <source>
        <dbReference type="ARBA" id="ARBA00004496"/>
    </source>
</evidence>
<dbReference type="InterPro" id="IPR031470">
    <property type="entry name" value="CEP63/Deup1_N"/>
</dbReference>
<feature type="compositionally biased region" description="Basic and acidic residues" evidence="6">
    <location>
        <begin position="248"/>
        <end position="267"/>
    </location>
</feature>
<dbReference type="PANTHER" id="PTHR18875">
    <property type="entry name" value="SARCOMA ANTIGEN NY-SAR-24/CYTOSKELETAL PROTEIN SOJO"/>
    <property type="match status" value="1"/>
</dbReference>
<gene>
    <name evidence="9" type="ORF">CGI_10022702</name>
</gene>
<accession>K1RA94</accession>
<organism evidence="9">
    <name type="scientific">Magallana gigas</name>
    <name type="common">Pacific oyster</name>
    <name type="synonym">Crassostrea gigas</name>
    <dbReference type="NCBI Taxonomy" id="29159"/>
    <lineage>
        <taxon>Eukaryota</taxon>
        <taxon>Metazoa</taxon>
        <taxon>Spiralia</taxon>
        <taxon>Lophotrochozoa</taxon>
        <taxon>Mollusca</taxon>
        <taxon>Bivalvia</taxon>
        <taxon>Autobranchia</taxon>
        <taxon>Pteriomorphia</taxon>
        <taxon>Ostreida</taxon>
        <taxon>Ostreoidea</taxon>
        <taxon>Ostreidae</taxon>
        <taxon>Magallana</taxon>
    </lineage>
</organism>
<dbReference type="GO" id="GO:0007099">
    <property type="term" value="P:centriole replication"/>
    <property type="evidence" value="ECO:0007669"/>
    <property type="project" value="TreeGrafter"/>
</dbReference>
<dbReference type="PANTHER" id="PTHR18875:SF3">
    <property type="entry name" value="CENTROSOMAL PROTEIN OF 63 KDA"/>
    <property type="match status" value="1"/>
</dbReference>
<feature type="region of interest" description="Disordered" evidence="6">
    <location>
        <begin position="692"/>
        <end position="713"/>
    </location>
</feature>
<dbReference type="GO" id="GO:0005814">
    <property type="term" value="C:centriole"/>
    <property type="evidence" value="ECO:0007669"/>
    <property type="project" value="TreeGrafter"/>
</dbReference>
<evidence type="ECO:0000313" key="9">
    <source>
        <dbReference type="EMBL" id="EKC38110.1"/>
    </source>
</evidence>
<feature type="domain" description="CEP63/Deup1 N-terminal" evidence="7">
    <location>
        <begin position="143"/>
        <end position="418"/>
    </location>
</feature>
<name>K1RA94_MAGGI</name>
<dbReference type="GO" id="GO:0005737">
    <property type="term" value="C:cytoplasm"/>
    <property type="evidence" value="ECO:0007669"/>
    <property type="project" value="UniProtKB-SubCell"/>
</dbReference>
<evidence type="ECO:0000259" key="8">
    <source>
        <dbReference type="Pfam" id="PF25771"/>
    </source>
</evidence>
<evidence type="ECO:0000259" key="7">
    <source>
        <dbReference type="Pfam" id="PF17045"/>
    </source>
</evidence>
<reference evidence="9" key="1">
    <citation type="journal article" date="2012" name="Nature">
        <title>The oyster genome reveals stress adaptation and complexity of shell formation.</title>
        <authorList>
            <person name="Zhang G."/>
            <person name="Fang X."/>
            <person name="Guo X."/>
            <person name="Li L."/>
            <person name="Luo R."/>
            <person name="Xu F."/>
            <person name="Yang P."/>
            <person name="Zhang L."/>
            <person name="Wang X."/>
            <person name="Qi H."/>
            <person name="Xiong Z."/>
            <person name="Que H."/>
            <person name="Xie Y."/>
            <person name="Holland P.W."/>
            <person name="Paps J."/>
            <person name="Zhu Y."/>
            <person name="Wu F."/>
            <person name="Chen Y."/>
            <person name="Wang J."/>
            <person name="Peng C."/>
            <person name="Meng J."/>
            <person name="Yang L."/>
            <person name="Liu J."/>
            <person name="Wen B."/>
            <person name="Zhang N."/>
            <person name="Huang Z."/>
            <person name="Zhu Q."/>
            <person name="Feng Y."/>
            <person name="Mount A."/>
            <person name="Hedgecock D."/>
            <person name="Xu Z."/>
            <person name="Liu Y."/>
            <person name="Domazet-Loso T."/>
            <person name="Du Y."/>
            <person name="Sun X."/>
            <person name="Zhang S."/>
            <person name="Liu B."/>
            <person name="Cheng P."/>
            <person name="Jiang X."/>
            <person name="Li J."/>
            <person name="Fan D."/>
            <person name="Wang W."/>
            <person name="Fu W."/>
            <person name="Wang T."/>
            <person name="Wang B."/>
            <person name="Zhang J."/>
            <person name="Peng Z."/>
            <person name="Li Y."/>
            <person name="Li N."/>
            <person name="Wang J."/>
            <person name="Chen M."/>
            <person name="He Y."/>
            <person name="Tan F."/>
            <person name="Song X."/>
            <person name="Zheng Q."/>
            <person name="Huang R."/>
            <person name="Yang H."/>
            <person name="Du X."/>
            <person name="Chen L."/>
            <person name="Yang M."/>
            <person name="Gaffney P.M."/>
            <person name="Wang S."/>
            <person name="Luo L."/>
            <person name="She Z."/>
            <person name="Ming Y."/>
            <person name="Huang W."/>
            <person name="Zhang S."/>
            <person name="Huang B."/>
            <person name="Zhang Y."/>
            <person name="Qu T."/>
            <person name="Ni P."/>
            <person name="Miao G."/>
            <person name="Wang J."/>
            <person name="Wang Q."/>
            <person name="Steinberg C.E."/>
            <person name="Wang H."/>
            <person name="Li N."/>
            <person name="Qian L."/>
            <person name="Zhang G."/>
            <person name="Li Y."/>
            <person name="Yang H."/>
            <person name="Liu X."/>
            <person name="Wang J."/>
            <person name="Yin Y."/>
            <person name="Wang J."/>
        </authorList>
    </citation>
    <scope>NUCLEOTIDE SEQUENCE [LARGE SCALE GENOMIC DNA]</scope>
    <source>
        <strain evidence="9">05x7-T-G4-1.051#20</strain>
    </source>
</reference>
<dbReference type="EMBL" id="JH817503">
    <property type="protein sequence ID" value="EKC38110.1"/>
    <property type="molecule type" value="Genomic_DNA"/>
</dbReference>
<comment type="similarity">
    <text evidence="2">Belongs to the CEP63 family.</text>
</comment>
<keyword evidence="3" id="KW-0963">Cytoplasm</keyword>
<feature type="region of interest" description="Disordered" evidence="6">
    <location>
        <begin position="245"/>
        <end position="269"/>
    </location>
</feature>